<gene>
    <name evidence="1" type="ORF">SAMN04488542_14038</name>
</gene>
<dbReference type="STRING" id="670482.SAMN04488542_14038"/>
<evidence type="ECO:0000313" key="1">
    <source>
        <dbReference type="EMBL" id="SDG40261.1"/>
    </source>
</evidence>
<name>A0A1G7TYT0_9BACL</name>
<dbReference type="EMBL" id="FNBG01000040">
    <property type="protein sequence ID" value="SDG40261.1"/>
    <property type="molecule type" value="Genomic_DNA"/>
</dbReference>
<reference evidence="1 2" key="1">
    <citation type="submission" date="2016-10" db="EMBL/GenBank/DDBJ databases">
        <authorList>
            <person name="de Groot N.N."/>
        </authorList>
    </citation>
    <scope>NUCLEOTIDE SEQUENCE [LARGE SCALE GENOMIC DNA]</scope>
    <source>
        <strain evidence="1 2">DSM 28129</strain>
    </source>
</reference>
<keyword evidence="2" id="KW-1185">Reference proteome</keyword>
<dbReference type="AlphaFoldDB" id="A0A1G7TYT0"/>
<proteinExistence type="predicted"/>
<evidence type="ECO:0000313" key="2">
    <source>
        <dbReference type="Proteomes" id="UP000198972"/>
    </source>
</evidence>
<dbReference type="RefSeq" id="WP_139173166.1">
    <property type="nucleotide sequence ID" value="NZ_FNBG01000040.1"/>
</dbReference>
<sequence length="100" mass="11110">MKQETAKIADEISVSGMTDYEKVLAVNEYLVKKKRFARAGQFGLLNVFGSTTGDGESFAYAAGLLFFYNWNRALEESTDLKLISEIPSYLSESGEKPLRG</sequence>
<accession>A0A1G7TYT0</accession>
<protein>
    <submittedName>
        <fullName evidence="1">Uncharacterized protein</fullName>
    </submittedName>
</protein>
<organism evidence="1 2">
    <name type="scientific">Fontibacillus panacisegetis</name>
    <dbReference type="NCBI Taxonomy" id="670482"/>
    <lineage>
        <taxon>Bacteria</taxon>
        <taxon>Bacillati</taxon>
        <taxon>Bacillota</taxon>
        <taxon>Bacilli</taxon>
        <taxon>Bacillales</taxon>
        <taxon>Paenibacillaceae</taxon>
        <taxon>Fontibacillus</taxon>
    </lineage>
</organism>
<dbReference type="Proteomes" id="UP000198972">
    <property type="component" value="Unassembled WGS sequence"/>
</dbReference>